<organism evidence="1 2">
    <name type="scientific">Corchorus capsularis</name>
    <name type="common">Jute</name>
    <dbReference type="NCBI Taxonomy" id="210143"/>
    <lineage>
        <taxon>Eukaryota</taxon>
        <taxon>Viridiplantae</taxon>
        <taxon>Streptophyta</taxon>
        <taxon>Embryophyta</taxon>
        <taxon>Tracheophyta</taxon>
        <taxon>Spermatophyta</taxon>
        <taxon>Magnoliopsida</taxon>
        <taxon>eudicotyledons</taxon>
        <taxon>Gunneridae</taxon>
        <taxon>Pentapetalae</taxon>
        <taxon>rosids</taxon>
        <taxon>malvids</taxon>
        <taxon>Malvales</taxon>
        <taxon>Malvaceae</taxon>
        <taxon>Grewioideae</taxon>
        <taxon>Apeibeae</taxon>
        <taxon>Corchorus</taxon>
    </lineage>
</organism>
<evidence type="ECO:0000313" key="1">
    <source>
        <dbReference type="EMBL" id="OMO84662.1"/>
    </source>
</evidence>
<keyword evidence="2" id="KW-1185">Reference proteome</keyword>
<evidence type="ECO:0000313" key="2">
    <source>
        <dbReference type="Proteomes" id="UP000188268"/>
    </source>
</evidence>
<proteinExistence type="predicted"/>
<dbReference type="Proteomes" id="UP000188268">
    <property type="component" value="Unassembled WGS sequence"/>
</dbReference>
<name>A0A1R3IQ11_COCAP</name>
<sequence>MEMPCFFNDPQRDQHVFTDIYIHTTHFQRTSVRIPEYWPRKWLAAQHREV</sequence>
<dbReference type="AlphaFoldDB" id="A0A1R3IQ11"/>
<dbReference type="Gramene" id="OMO84662">
    <property type="protein sequence ID" value="OMO84662"/>
    <property type="gene ID" value="CCACVL1_10724"/>
</dbReference>
<comment type="caution">
    <text evidence="1">The sequence shown here is derived from an EMBL/GenBank/DDBJ whole genome shotgun (WGS) entry which is preliminary data.</text>
</comment>
<reference evidence="1 2" key="1">
    <citation type="submission" date="2013-09" db="EMBL/GenBank/DDBJ databases">
        <title>Corchorus capsularis genome sequencing.</title>
        <authorList>
            <person name="Alam M."/>
            <person name="Haque M.S."/>
            <person name="Islam M.S."/>
            <person name="Emdad E.M."/>
            <person name="Islam M.M."/>
            <person name="Ahmed B."/>
            <person name="Halim A."/>
            <person name="Hossen Q.M.M."/>
            <person name="Hossain M.Z."/>
            <person name="Ahmed R."/>
            <person name="Khan M.M."/>
            <person name="Islam R."/>
            <person name="Rashid M.M."/>
            <person name="Khan S.A."/>
            <person name="Rahman M.S."/>
            <person name="Alam M."/>
        </authorList>
    </citation>
    <scope>NUCLEOTIDE SEQUENCE [LARGE SCALE GENOMIC DNA]</scope>
    <source>
        <strain evidence="2">cv. CVL-1</strain>
        <tissue evidence="1">Whole seedling</tissue>
    </source>
</reference>
<gene>
    <name evidence="1" type="ORF">CCACVL1_10724</name>
</gene>
<dbReference type="EMBL" id="AWWV01009706">
    <property type="protein sequence ID" value="OMO84662.1"/>
    <property type="molecule type" value="Genomic_DNA"/>
</dbReference>
<protein>
    <submittedName>
        <fullName evidence="1">Uncharacterized protein</fullName>
    </submittedName>
</protein>
<accession>A0A1R3IQ11</accession>